<name>A0A5B8V467_9SPHI</name>
<accession>A0A5B8V467</accession>
<keyword evidence="1" id="KW-0812">Transmembrane</keyword>
<reference evidence="3 4" key="1">
    <citation type="journal article" date="2017" name="Curr. Microbiol.">
        <title>Mucilaginibacter ginsenosidivorans sp. nov., Isolated from Soil of Ginseng Field.</title>
        <authorList>
            <person name="Kim M.M."/>
            <person name="Siddiqi M.Z."/>
            <person name="Im W.T."/>
        </authorList>
    </citation>
    <scope>NUCLEOTIDE SEQUENCE [LARGE SCALE GENOMIC DNA]</scope>
    <source>
        <strain evidence="3 4">Gsoil 3017</strain>
    </source>
</reference>
<keyword evidence="4" id="KW-1185">Reference proteome</keyword>
<keyword evidence="1" id="KW-0472">Membrane</keyword>
<protein>
    <recommendedName>
        <fullName evidence="5">tRNA (Guanine-N1)-methyltransferase</fullName>
    </recommendedName>
</protein>
<evidence type="ECO:0000313" key="4">
    <source>
        <dbReference type="Proteomes" id="UP000321479"/>
    </source>
</evidence>
<keyword evidence="2" id="KW-0732">Signal</keyword>
<dbReference type="KEGG" id="mgin:FRZ54_23310"/>
<feature type="signal peptide" evidence="2">
    <location>
        <begin position="1"/>
        <end position="23"/>
    </location>
</feature>
<dbReference type="AlphaFoldDB" id="A0A5B8V467"/>
<dbReference type="Proteomes" id="UP000321479">
    <property type="component" value="Chromosome"/>
</dbReference>
<dbReference type="EMBL" id="CP042436">
    <property type="protein sequence ID" value="QEC65376.1"/>
    <property type="molecule type" value="Genomic_DNA"/>
</dbReference>
<feature type="chain" id="PRO_5022755705" description="tRNA (Guanine-N1)-methyltransferase" evidence="2">
    <location>
        <begin position="24"/>
        <end position="240"/>
    </location>
</feature>
<dbReference type="OrthoDB" id="981213at2"/>
<proteinExistence type="predicted"/>
<evidence type="ECO:0008006" key="5">
    <source>
        <dbReference type="Google" id="ProtNLM"/>
    </source>
</evidence>
<evidence type="ECO:0000256" key="2">
    <source>
        <dbReference type="SAM" id="SignalP"/>
    </source>
</evidence>
<dbReference type="RefSeq" id="WP_147034203.1">
    <property type="nucleotide sequence ID" value="NZ_CP042436.1"/>
</dbReference>
<organism evidence="3 4">
    <name type="scientific">Mucilaginibacter ginsenosidivorans</name>
    <dbReference type="NCBI Taxonomy" id="398053"/>
    <lineage>
        <taxon>Bacteria</taxon>
        <taxon>Pseudomonadati</taxon>
        <taxon>Bacteroidota</taxon>
        <taxon>Sphingobacteriia</taxon>
        <taxon>Sphingobacteriales</taxon>
        <taxon>Sphingobacteriaceae</taxon>
        <taxon>Mucilaginibacter</taxon>
    </lineage>
</organism>
<keyword evidence="1" id="KW-1133">Transmembrane helix</keyword>
<gene>
    <name evidence="3" type="ORF">FRZ54_23310</name>
</gene>
<feature type="transmembrane region" description="Helical" evidence="1">
    <location>
        <begin position="167"/>
        <end position="188"/>
    </location>
</feature>
<evidence type="ECO:0000313" key="3">
    <source>
        <dbReference type="EMBL" id="QEC65376.1"/>
    </source>
</evidence>
<evidence type="ECO:0000256" key="1">
    <source>
        <dbReference type="SAM" id="Phobius"/>
    </source>
</evidence>
<sequence>MIRRLFNYFFVLILCFSAFTAQAHLQDTTKKSAPPKITVKPTGLKPVYHRPLLPKLSAAADSAQKAQMDPAQLNDKSLNGQYQYLLTKVYHYQQPLLAALWKNAMDTLNQSRSQLKAAQAKLSTQVKSVDSLKTDLTGKQQSLTESNAKADAISVFGMLMPKSTYNVVMFGAVGVLAVALVIVIATTAKHKHEAKYRTELYEEIDEEYKTFKAKAHEKELKLARELQTERNKLDELLGRG</sequence>